<dbReference type="InterPro" id="IPR011050">
    <property type="entry name" value="Pectin_lyase_fold/virulence"/>
</dbReference>
<organism evidence="2 3">
    <name type="scientific">Dyadobacter sandarakinus</name>
    <dbReference type="NCBI Taxonomy" id="2747268"/>
    <lineage>
        <taxon>Bacteria</taxon>
        <taxon>Pseudomonadati</taxon>
        <taxon>Bacteroidota</taxon>
        <taxon>Cytophagia</taxon>
        <taxon>Cytophagales</taxon>
        <taxon>Spirosomataceae</taxon>
        <taxon>Dyadobacter</taxon>
    </lineage>
</organism>
<dbReference type="InterPro" id="IPR006626">
    <property type="entry name" value="PbH1"/>
</dbReference>
<sequence>MKNHLQNLAFTVLMIISIAACKNAGIETVSPAADGTENSGLRVAAGTTYYVDNANGSDSRSGTSQGNAWKSVSKVNSVVFQPGDRILFVAGGSWTRQLHPQGSGTSGNPISIGSYGSGKKPRINGAGVTNGAVYFYNQQYWEINDLEVTNFDPAEVNGQSLETWESNNTTKYANAARPKQVVNRAALKIGILIAAQDAGEIHHIYLNNLEVHGVNGYINQADENSKYNGGMCFRITGTATPTWFNDILVNNCSIHDVDRTGLWSESTWADRTLTVNTNWKPSLNVVFKNNTFSNTGANAMIIRVADGPLMEHNVFDHCVIKASGNAAFNFNTDNAVWQFNESRYTKANVDDDDAGGIDSDYKTKNTIIQYNYIHDNDYGILITGGPGRFNDNTIIRYNLFIKDGKYSHPVDGKFMLKLSGNATNTSIYNNVVDIGPSQTNTKMVRFHDWAGWPSNTNFYNNIFDNSGTGTTYSFGGSTGNVFDYNSFYKNQAAGQPVQVHPIAGDIRFVNAGIPDPNGFKLKAGSAGLLSGKVISGNGGKDYFGDTVSASSAPNIGAYNGPGL</sequence>
<dbReference type="InterPro" id="IPR012334">
    <property type="entry name" value="Pectin_lyas_fold"/>
</dbReference>
<proteinExistence type="predicted"/>
<dbReference type="RefSeq" id="WP_204657408.1">
    <property type="nucleotide sequence ID" value="NZ_CP056775.1"/>
</dbReference>
<protein>
    <submittedName>
        <fullName evidence="2">Right-handed parallel beta-helix repeat-containing protein</fullName>
    </submittedName>
</protein>
<name>A0ABX7I8K5_9BACT</name>
<dbReference type="SMART" id="SM00710">
    <property type="entry name" value="PbH1"/>
    <property type="match status" value="4"/>
</dbReference>
<gene>
    <name evidence="2" type="ORF">HWI92_16775</name>
</gene>
<accession>A0ABX7I8K5</accession>
<feature type="chain" id="PRO_5046877484" evidence="1">
    <location>
        <begin position="25"/>
        <end position="563"/>
    </location>
</feature>
<keyword evidence="1" id="KW-0732">Signal</keyword>
<reference evidence="2 3" key="1">
    <citation type="submission" date="2020-06" db="EMBL/GenBank/DDBJ databases">
        <title>Dyadobacter sandarakinus sp. nov., isolated from the soil of the Arctic Yellow River Station.</title>
        <authorList>
            <person name="Zhang Y."/>
            <person name="Peng F."/>
        </authorList>
    </citation>
    <scope>NUCLEOTIDE SEQUENCE [LARGE SCALE GENOMIC DNA]</scope>
    <source>
        <strain evidence="2 3">Q3-56</strain>
    </source>
</reference>
<dbReference type="PROSITE" id="PS51257">
    <property type="entry name" value="PROKAR_LIPOPROTEIN"/>
    <property type="match status" value="1"/>
</dbReference>
<dbReference type="EMBL" id="CP056775">
    <property type="protein sequence ID" value="QRR02447.1"/>
    <property type="molecule type" value="Genomic_DNA"/>
</dbReference>
<dbReference type="SUPFAM" id="SSF51126">
    <property type="entry name" value="Pectin lyase-like"/>
    <property type="match status" value="1"/>
</dbReference>
<dbReference type="Gene3D" id="2.160.20.10">
    <property type="entry name" value="Single-stranded right-handed beta-helix, Pectin lyase-like"/>
    <property type="match status" value="1"/>
</dbReference>
<keyword evidence="3" id="KW-1185">Reference proteome</keyword>
<dbReference type="Proteomes" id="UP000612680">
    <property type="component" value="Chromosome"/>
</dbReference>
<evidence type="ECO:0000313" key="2">
    <source>
        <dbReference type="EMBL" id="QRR02447.1"/>
    </source>
</evidence>
<feature type="signal peptide" evidence="1">
    <location>
        <begin position="1"/>
        <end position="24"/>
    </location>
</feature>
<evidence type="ECO:0000256" key="1">
    <source>
        <dbReference type="SAM" id="SignalP"/>
    </source>
</evidence>
<evidence type="ECO:0000313" key="3">
    <source>
        <dbReference type="Proteomes" id="UP000612680"/>
    </source>
</evidence>